<dbReference type="EMBL" id="BMRE01000016">
    <property type="protein sequence ID" value="GGU43483.1"/>
    <property type="molecule type" value="Genomic_DNA"/>
</dbReference>
<evidence type="ECO:0000313" key="2">
    <source>
        <dbReference type="EMBL" id="GGU43483.1"/>
    </source>
</evidence>
<dbReference type="Proteomes" id="UP000649573">
    <property type="component" value="Unassembled WGS sequence"/>
</dbReference>
<protein>
    <submittedName>
        <fullName evidence="2">Uncharacterized protein</fullName>
    </submittedName>
</protein>
<keyword evidence="3" id="KW-1185">Reference proteome</keyword>
<proteinExistence type="predicted"/>
<feature type="compositionally biased region" description="Basic residues" evidence="1">
    <location>
        <begin position="26"/>
        <end position="35"/>
    </location>
</feature>
<feature type="region of interest" description="Disordered" evidence="1">
    <location>
        <begin position="1"/>
        <end position="36"/>
    </location>
</feature>
<organism evidence="2 3">
    <name type="scientific">Lentzea flava</name>
    <dbReference type="NCBI Taxonomy" id="103732"/>
    <lineage>
        <taxon>Bacteria</taxon>
        <taxon>Bacillati</taxon>
        <taxon>Actinomycetota</taxon>
        <taxon>Actinomycetes</taxon>
        <taxon>Pseudonocardiales</taxon>
        <taxon>Pseudonocardiaceae</taxon>
        <taxon>Lentzea</taxon>
    </lineage>
</organism>
<sequence>MDNRRRLGTALRSPKRHQAVSGYWHSTKHPPRLSARRSYLTSARNHGIRAIHATLTGNPWLPAKI</sequence>
<reference evidence="3" key="1">
    <citation type="journal article" date="2019" name="Int. J. Syst. Evol. Microbiol.">
        <title>The Global Catalogue of Microorganisms (GCM) 10K type strain sequencing project: providing services to taxonomists for standard genome sequencing and annotation.</title>
        <authorList>
            <consortium name="The Broad Institute Genomics Platform"/>
            <consortium name="The Broad Institute Genome Sequencing Center for Infectious Disease"/>
            <person name="Wu L."/>
            <person name="Ma J."/>
        </authorList>
    </citation>
    <scope>NUCLEOTIDE SEQUENCE [LARGE SCALE GENOMIC DNA]</scope>
    <source>
        <strain evidence="3">JCM 3296</strain>
    </source>
</reference>
<evidence type="ECO:0000256" key="1">
    <source>
        <dbReference type="SAM" id="MobiDB-lite"/>
    </source>
</evidence>
<accession>A0ABQ2UN86</accession>
<comment type="caution">
    <text evidence="2">The sequence shown here is derived from an EMBL/GenBank/DDBJ whole genome shotgun (WGS) entry which is preliminary data.</text>
</comment>
<evidence type="ECO:0000313" key="3">
    <source>
        <dbReference type="Proteomes" id="UP000649573"/>
    </source>
</evidence>
<gene>
    <name evidence="2" type="ORF">GCM10010178_40010</name>
</gene>
<name>A0ABQ2UN86_9PSEU</name>